<dbReference type="Pfam" id="PF08345">
    <property type="entry name" value="YscJ_FliF_C"/>
    <property type="match status" value="1"/>
</dbReference>
<dbReference type="InterPro" id="IPR000067">
    <property type="entry name" value="FlgMring_FliF"/>
</dbReference>
<dbReference type="PRINTS" id="PR01009">
    <property type="entry name" value="FLGMRINGFLIF"/>
</dbReference>
<dbReference type="PANTHER" id="PTHR30046:SF0">
    <property type="entry name" value="FLAGELLAR M-RING PROTEIN"/>
    <property type="match status" value="1"/>
</dbReference>
<reference evidence="14 15" key="1">
    <citation type="submission" date="2016-10" db="EMBL/GenBank/DDBJ databases">
        <authorList>
            <person name="de Groot N.N."/>
        </authorList>
    </citation>
    <scope>NUCLEOTIDE SEQUENCE [LARGE SCALE GENOMIC DNA]</scope>
    <source>
        <strain evidence="14 15">DSM 22220</strain>
    </source>
</reference>
<evidence type="ECO:0000256" key="3">
    <source>
        <dbReference type="ARBA" id="ARBA00007971"/>
    </source>
</evidence>
<evidence type="ECO:0000256" key="9">
    <source>
        <dbReference type="PIRNR" id="PIRNR004862"/>
    </source>
</evidence>
<dbReference type="AlphaFoldDB" id="A0A1G6Z6E9"/>
<evidence type="ECO:0000256" key="4">
    <source>
        <dbReference type="ARBA" id="ARBA00022475"/>
    </source>
</evidence>
<comment type="similarity">
    <text evidence="3 9">Belongs to the FliF family.</text>
</comment>
<dbReference type="InterPro" id="IPR013556">
    <property type="entry name" value="Flag_M-ring_C"/>
</dbReference>
<evidence type="ECO:0000256" key="8">
    <source>
        <dbReference type="ARBA" id="ARBA00023143"/>
    </source>
</evidence>
<evidence type="ECO:0000256" key="10">
    <source>
        <dbReference type="SAM" id="MobiDB-lite"/>
    </source>
</evidence>
<keyword evidence="5 11" id="KW-0812">Transmembrane</keyword>
<keyword evidence="15" id="KW-1185">Reference proteome</keyword>
<evidence type="ECO:0000256" key="2">
    <source>
        <dbReference type="ARBA" id="ARBA00004651"/>
    </source>
</evidence>
<evidence type="ECO:0000259" key="12">
    <source>
        <dbReference type="Pfam" id="PF01514"/>
    </source>
</evidence>
<name>A0A1G6Z6E9_9RHOB</name>
<dbReference type="InterPro" id="IPR043427">
    <property type="entry name" value="YscJ/FliF"/>
</dbReference>
<evidence type="ECO:0000313" key="15">
    <source>
        <dbReference type="Proteomes" id="UP000199344"/>
    </source>
</evidence>
<keyword evidence="8 9" id="KW-0975">Bacterial flagellum</keyword>
<evidence type="ECO:0000256" key="11">
    <source>
        <dbReference type="SAM" id="Phobius"/>
    </source>
</evidence>
<evidence type="ECO:0000256" key="1">
    <source>
        <dbReference type="ARBA" id="ARBA00004117"/>
    </source>
</evidence>
<feature type="compositionally biased region" description="Basic and acidic residues" evidence="10">
    <location>
        <begin position="256"/>
        <end position="274"/>
    </location>
</feature>
<evidence type="ECO:0000313" key="14">
    <source>
        <dbReference type="EMBL" id="SDD98334.1"/>
    </source>
</evidence>
<dbReference type="InterPro" id="IPR045851">
    <property type="entry name" value="AMP-bd_C_sf"/>
</dbReference>
<keyword evidence="14" id="KW-0969">Cilium</keyword>
<sequence>MALLYSGLDDMQAAPVVAQLDANGTPYDIRNGSIWVAAAQRDRIRMELAAKNLPQMTGAGYEILDDMSGFSTTSQMFDAAYWRAKEGELARTILALPDIRSARVHLSVPQARGYRDRDAGAASVTVVTGGTALAPAQADAMRHLVASAVPRLDPGDVAVIDSRHGVIQPATDLGAQDHESRMRENVERILAAQVGPGNAVVELSVELVTESEQLVERQFDPAQRTLISEENEELIDESSQAGGAAVTAASNLPDRAQQDGDRQSAQRAETRSRANYEVGSVTRQVDRQPGAIRRLSVAVLLNGLARVDANGETEILPRSEQDMAGIEALVAAAVGFDPARGDRITVRSMPFASPDPVGTNAVGATPLTERLPLDWLARMALLGVLAIIALAVVLRRLGRTGGEGKSAAQPDLALPMAPGPVVADETASQQDTGSAAELPMISMTAAEFDFDNSSATTGDPVARLRALMQERQEETVLLLDGWIRNDERSRA</sequence>
<dbReference type="InterPro" id="IPR006182">
    <property type="entry name" value="FliF_N_dom"/>
</dbReference>
<feature type="domain" description="Flagellar M-ring C-terminal" evidence="13">
    <location>
        <begin position="190"/>
        <end position="351"/>
    </location>
</feature>
<dbReference type="STRING" id="591205.SAMN05421538_103176"/>
<dbReference type="EMBL" id="FNAH01000003">
    <property type="protein sequence ID" value="SDD98334.1"/>
    <property type="molecule type" value="Genomic_DNA"/>
</dbReference>
<dbReference type="GO" id="GO:0071973">
    <property type="term" value="P:bacterial-type flagellum-dependent cell motility"/>
    <property type="evidence" value="ECO:0007669"/>
    <property type="project" value="InterPro"/>
</dbReference>
<feature type="transmembrane region" description="Helical" evidence="11">
    <location>
        <begin position="375"/>
        <end position="394"/>
    </location>
</feature>
<keyword evidence="14" id="KW-0282">Flagellum</keyword>
<dbReference type="PANTHER" id="PTHR30046">
    <property type="entry name" value="FLAGELLAR M-RING PROTEIN"/>
    <property type="match status" value="1"/>
</dbReference>
<dbReference type="Gene3D" id="3.30.300.30">
    <property type="match status" value="1"/>
</dbReference>
<dbReference type="PIRSF" id="PIRSF004862">
    <property type="entry name" value="FliF"/>
    <property type="match status" value="1"/>
</dbReference>
<dbReference type="Pfam" id="PF01514">
    <property type="entry name" value="YscJ_FliF"/>
    <property type="match status" value="1"/>
</dbReference>
<proteinExistence type="inferred from homology"/>
<dbReference type="NCBIfam" id="TIGR00206">
    <property type="entry name" value="fliF"/>
    <property type="match status" value="1"/>
</dbReference>
<keyword evidence="7 11" id="KW-0472">Membrane</keyword>
<accession>A0A1G6Z6E9</accession>
<evidence type="ECO:0000256" key="7">
    <source>
        <dbReference type="ARBA" id="ARBA00023136"/>
    </source>
</evidence>
<feature type="region of interest" description="Disordered" evidence="10">
    <location>
        <begin position="232"/>
        <end position="279"/>
    </location>
</feature>
<keyword evidence="4" id="KW-1003">Cell membrane</keyword>
<evidence type="ECO:0000259" key="13">
    <source>
        <dbReference type="Pfam" id="PF08345"/>
    </source>
</evidence>
<dbReference type="GO" id="GO:0009431">
    <property type="term" value="C:bacterial-type flagellum basal body, MS ring"/>
    <property type="evidence" value="ECO:0007669"/>
    <property type="project" value="InterPro"/>
</dbReference>
<feature type="domain" description="Flagellar M-ring N-terminal" evidence="12">
    <location>
        <begin position="1"/>
        <end position="166"/>
    </location>
</feature>
<protein>
    <recommendedName>
        <fullName evidence="9">Flagellar M-ring protein</fullName>
    </recommendedName>
</protein>
<keyword evidence="6 11" id="KW-1133">Transmembrane helix</keyword>
<comment type="function">
    <text evidence="9">The M ring may be actively involved in energy transduction.</text>
</comment>
<dbReference type="Proteomes" id="UP000199344">
    <property type="component" value="Unassembled WGS sequence"/>
</dbReference>
<gene>
    <name evidence="14" type="ORF">SAMN05421538_103176</name>
</gene>
<evidence type="ECO:0000256" key="6">
    <source>
        <dbReference type="ARBA" id="ARBA00022989"/>
    </source>
</evidence>
<dbReference type="GO" id="GO:0005886">
    <property type="term" value="C:plasma membrane"/>
    <property type="evidence" value="ECO:0007669"/>
    <property type="project" value="UniProtKB-SubCell"/>
</dbReference>
<keyword evidence="14" id="KW-0966">Cell projection</keyword>
<comment type="subcellular location">
    <subcellularLocation>
        <location evidence="1 9">Bacterial flagellum basal body</location>
    </subcellularLocation>
    <subcellularLocation>
        <location evidence="2">Cell membrane</location>
        <topology evidence="2">Multi-pass membrane protein</topology>
    </subcellularLocation>
</comment>
<dbReference type="GO" id="GO:0003774">
    <property type="term" value="F:cytoskeletal motor activity"/>
    <property type="evidence" value="ECO:0007669"/>
    <property type="project" value="InterPro"/>
</dbReference>
<evidence type="ECO:0000256" key="5">
    <source>
        <dbReference type="ARBA" id="ARBA00022692"/>
    </source>
</evidence>
<organism evidence="14 15">
    <name type="scientific">Paracoccus isoporae</name>
    <dbReference type="NCBI Taxonomy" id="591205"/>
    <lineage>
        <taxon>Bacteria</taxon>
        <taxon>Pseudomonadati</taxon>
        <taxon>Pseudomonadota</taxon>
        <taxon>Alphaproteobacteria</taxon>
        <taxon>Rhodobacterales</taxon>
        <taxon>Paracoccaceae</taxon>
        <taxon>Paracoccus</taxon>
    </lineage>
</organism>